<dbReference type="OrthoDB" id="7490938at2759"/>
<protein>
    <submittedName>
        <fullName evidence="1">Uncharacterized protein</fullName>
    </submittedName>
</protein>
<reference evidence="1 2" key="1">
    <citation type="submission" date="2020-04" db="EMBL/GenBank/DDBJ databases">
        <authorList>
            <person name="Wallbank WR R."/>
            <person name="Pardo Diaz C."/>
            <person name="Kozak K."/>
            <person name="Martin S."/>
            <person name="Jiggins C."/>
            <person name="Moest M."/>
            <person name="Warren A I."/>
            <person name="Byers J.R.P. K."/>
            <person name="Montejo-Kovacevich G."/>
            <person name="Yen C E."/>
        </authorList>
    </citation>
    <scope>NUCLEOTIDE SEQUENCE [LARGE SCALE GENOMIC DNA]</scope>
</reference>
<organism evidence="1 2">
    <name type="scientific">Arctia plantaginis</name>
    <name type="common">Wood tiger moth</name>
    <name type="synonym">Phalaena plantaginis</name>
    <dbReference type="NCBI Taxonomy" id="874455"/>
    <lineage>
        <taxon>Eukaryota</taxon>
        <taxon>Metazoa</taxon>
        <taxon>Ecdysozoa</taxon>
        <taxon>Arthropoda</taxon>
        <taxon>Hexapoda</taxon>
        <taxon>Insecta</taxon>
        <taxon>Pterygota</taxon>
        <taxon>Neoptera</taxon>
        <taxon>Endopterygota</taxon>
        <taxon>Lepidoptera</taxon>
        <taxon>Glossata</taxon>
        <taxon>Ditrysia</taxon>
        <taxon>Noctuoidea</taxon>
        <taxon>Erebidae</taxon>
        <taxon>Arctiinae</taxon>
        <taxon>Arctia</taxon>
    </lineage>
</organism>
<evidence type="ECO:0000313" key="2">
    <source>
        <dbReference type="Proteomes" id="UP000494256"/>
    </source>
</evidence>
<accession>A0A8S1A0C7</accession>
<dbReference type="AlphaFoldDB" id="A0A8S1A0C7"/>
<gene>
    <name evidence="1" type="ORF">APLA_LOCUS8770</name>
</gene>
<evidence type="ECO:0000313" key="1">
    <source>
        <dbReference type="EMBL" id="CAB3239570.1"/>
    </source>
</evidence>
<dbReference type="Proteomes" id="UP000494256">
    <property type="component" value="Unassembled WGS sequence"/>
</dbReference>
<dbReference type="EMBL" id="CADEBD010000308">
    <property type="protein sequence ID" value="CAB3239570.1"/>
    <property type="molecule type" value="Genomic_DNA"/>
</dbReference>
<name>A0A8S1A0C7_ARCPL</name>
<comment type="caution">
    <text evidence="1">The sequence shown here is derived from an EMBL/GenBank/DDBJ whole genome shotgun (WGS) entry which is preliminary data.</text>
</comment>
<sequence length="93" mass="11170">MLLGVRIRMLKCHRACYTCRRIDGRWRLRFGKRKVEHTQPYELTNVDEMTWMRRQTDDADLESRYTALNCVRLIVKSDVRDESSSSTEMNTIR</sequence>
<proteinExistence type="predicted"/>